<protein>
    <recommendedName>
        <fullName evidence="4">50S ribosomal protein L35</fullName>
    </recommendedName>
</protein>
<sequence length="65" mass="7563">MAIKTNKSYLKRLKITKSGKLLSRKSGQNHFNAKERHASKSAKKRGSEFHMSNKDRSRFLVNMVR</sequence>
<feature type="compositionally biased region" description="Basic and acidic residues" evidence="1">
    <location>
        <begin position="45"/>
        <end position="58"/>
    </location>
</feature>
<evidence type="ECO:0000313" key="3">
    <source>
        <dbReference type="Proteomes" id="UP000177202"/>
    </source>
</evidence>
<proteinExistence type="predicted"/>
<dbReference type="SUPFAM" id="SSF143034">
    <property type="entry name" value="L35p-like"/>
    <property type="match status" value="1"/>
</dbReference>
<name>A0A1G2UJW4_9BACT</name>
<dbReference type="AlphaFoldDB" id="A0A1G2UJW4"/>
<accession>A0A1G2UJW4</accession>
<feature type="region of interest" description="Disordered" evidence="1">
    <location>
        <begin position="20"/>
        <end position="65"/>
    </location>
</feature>
<dbReference type="Proteomes" id="UP000177202">
    <property type="component" value="Unassembled WGS sequence"/>
</dbReference>
<evidence type="ECO:0000313" key="2">
    <source>
        <dbReference type="EMBL" id="OHB09721.1"/>
    </source>
</evidence>
<comment type="caution">
    <text evidence="2">The sequence shown here is derived from an EMBL/GenBank/DDBJ whole genome shotgun (WGS) entry which is preliminary data.</text>
</comment>
<dbReference type="InterPro" id="IPR037229">
    <property type="entry name" value="Ribosomal_bL35_sf"/>
</dbReference>
<reference evidence="2 3" key="1">
    <citation type="journal article" date="2016" name="Nat. Commun.">
        <title>Thousands of microbial genomes shed light on interconnected biogeochemical processes in an aquifer system.</title>
        <authorList>
            <person name="Anantharaman K."/>
            <person name="Brown C.T."/>
            <person name="Hug L.A."/>
            <person name="Sharon I."/>
            <person name="Castelle C.J."/>
            <person name="Probst A.J."/>
            <person name="Thomas B.C."/>
            <person name="Singh A."/>
            <person name="Wilkins M.J."/>
            <person name="Karaoz U."/>
            <person name="Brodie E.L."/>
            <person name="Williams K.H."/>
            <person name="Hubbard S.S."/>
            <person name="Banfield J.F."/>
        </authorList>
    </citation>
    <scope>NUCLEOTIDE SEQUENCE [LARGE SCALE GENOMIC DNA]</scope>
</reference>
<evidence type="ECO:0000256" key="1">
    <source>
        <dbReference type="SAM" id="MobiDB-lite"/>
    </source>
</evidence>
<evidence type="ECO:0008006" key="4">
    <source>
        <dbReference type="Google" id="ProtNLM"/>
    </source>
</evidence>
<dbReference type="STRING" id="1802772.A3H60_02415"/>
<gene>
    <name evidence="2" type="ORF">A3H60_02415</name>
</gene>
<organism evidence="2 3">
    <name type="scientific">Candidatus Zambryskibacteria bacterium RIFCSPLOWO2_02_FULL_44_12b</name>
    <dbReference type="NCBI Taxonomy" id="1802772"/>
    <lineage>
        <taxon>Bacteria</taxon>
        <taxon>Candidatus Zambryskiibacteriota</taxon>
    </lineage>
</organism>
<dbReference type="Gene3D" id="4.10.410.60">
    <property type="match status" value="1"/>
</dbReference>
<dbReference type="EMBL" id="MHWP01000028">
    <property type="protein sequence ID" value="OHB09721.1"/>
    <property type="molecule type" value="Genomic_DNA"/>
</dbReference>